<evidence type="ECO:0000313" key="7">
    <source>
        <dbReference type="Proteomes" id="UP001327093"/>
    </source>
</evidence>
<proteinExistence type="inferred from homology"/>
<dbReference type="PANTHER" id="PTHR10543:SF24">
    <property type="entry name" value="CAROTENOID ISOMEROOXYGENASE"/>
    <property type="match status" value="1"/>
</dbReference>
<organism evidence="6 7">
    <name type="scientific">Saccharopolyspora mangrovi</name>
    <dbReference type="NCBI Taxonomy" id="3082379"/>
    <lineage>
        <taxon>Bacteria</taxon>
        <taxon>Bacillati</taxon>
        <taxon>Actinomycetota</taxon>
        <taxon>Actinomycetes</taxon>
        <taxon>Pseudonocardiales</taxon>
        <taxon>Pseudonocardiaceae</taxon>
        <taxon>Saccharopolyspora</taxon>
    </lineage>
</organism>
<keyword evidence="2 5" id="KW-0479">Metal-binding</keyword>
<evidence type="ECO:0000313" key="6">
    <source>
        <dbReference type="EMBL" id="MEB3367841.1"/>
    </source>
</evidence>
<gene>
    <name evidence="6" type="ORF">R4I43_10525</name>
</gene>
<evidence type="ECO:0000256" key="3">
    <source>
        <dbReference type="ARBA" id="ARBA00023002"/>
    </source>
</evidence>
<accession>A0ABU6A8N3</accession>
<comment type="cofactor">
    <cofactor evidence="5">
        <name>Fe(2+)</name>
        <dbReference type="ChEBI" id="CHEBI:29033"/>
    </cofactor>
    <text evidence="5">Binds 1 Fe(2+) ion per subunit.</text>
</comment>
<reference evidence="6 7" key="1">
    <citation type="submission" date="2023-10" db="EMBL/GenBank/DDBJ databases">
        <title>Saccharopolyspora sp. nov., isolated from mangrove soil.</title>
        <authorList>
            <person name="Lu Y."/>
            <person name="Liu W."/>
        </authorList>
    </citation>
    <scope>NUCLEOTIDE SEQUENCE [LARGE SCALE GENOMIC DNA]</scope>
    <source>
        <strain evidence="6 7">S2-29</strain>
    </source>
</reference>
<dbReference type="Proteomes" id="UP001327093">
    <property type="component" value="Unassembled WGS sequence"/>
</dbReference>
<dbReference type="Pfam" id="PF03055">
    <property type="entry name" value="RPE65"/>
    <property type="match status" value="1"/>
</dbReference>
<evidence type="ECO:0000256" key="5">
    <source>
        <dbReference type="RuleBase" id="RU364048"/>
    </source>
</evidence>
<evidence type="ECO:0000256" key="2">
    <source>
        <dbReference type="ARBA" id="ARBA00022723"/>
    </source>
</evidence>
<dbReference type="RefSeq" id="WP_324265388.1">
    <property type="nucleotide sequence ID" value="NZ_JAWLNX010000006.1"/>
</dbReference>
<comment type="caution">
    <text evidence="6">The sequence shown here is derived from an EMBL/GenBank/DDBJ whole genome shotgun (WGS) entry which is preliminary data.</text>
</comment>
<dbReference type="InterPro" id="IPR004294">
    <property type="entry name" value="Carotenoid_Oase"/>
</dbReference>
<keyword evidence="3 5" id="KW-0560">Oxidoreductase</keyword>
<comment type="similarity">
    <text evidence="1 5">Belongs to the carotenoid oxygenase family.</text>
</comment>
<dbReference type="PANTHER" id="PTHR10543">
    <property type="entry name" value="BETA-CAROTENE DIOXYGENASE"/>
    <property type="match status" value="1"/>
</dbReference>
<name>A0ABU6A8N3_9PSEU</name>
<keyword evidence="4 5" id="KW-0408">Iron</keyword>
<keyword evidence="5" id="KW-0223">Dioxygenase</keyword>
<keyword evidence="7" id="KW-1185">Reference proteome</keyword>
<dbReference type="EC" id="1.13.11.-" evidence="5"/>
<sequence>MVTTQPTAELGLAALDDEITVDALPVEGEIPSWLSGNLLRTGPTTWHAGSTALRHWFDGLAMLHSFTVHDGTVSYANKHLETRTHRSAEKAGKLTYGQFATDPCRSIFQRIQSAFSGAVTDNANVNVAKLGERFVALTESSIPVEFDQHTLETAGVPYRAPGQLTTAHPHYESGAMLNYAAKLGPRSSYRFYRVDDRGTEVLASVPVRNPSYMHSFGMTERWFVLVEFPLVVEPAAMVFSGKPFIENYRWEPERGTRVTLVDRRSGEVGARRTLEPFFAFHHVNAYDDGGDVVVDLCAYPDAQIIQDLYIDRMHEIMRDDAQRISRSHLTRLRLSGNGVSSEQIGDATIELPRINGHRARQPHRYVWGTGTRLGWIDEIVKIDTSDGSSLTWHEPDQYPSEPVFVGRPGAAEEDDGVLLSVVLDAQRGHSTMLVLDAGSLHPLARATVPHHIPYHFHGQFSRA</sequence>
<protein>
    <recommendedName>
        <fullName evidence="5">Dioxygenase</fullName>
        <ecNumber evidence="5">1.13.11.-</ecNumber>
    </recommendedName>
</protein>
<evidence type="ECO:0000256" key="4">
    <source>
        <dbReference type="ARBA" id="ARBA00023004"/>
    </source>
</evidence>
<evidence type="ECO:0000256" key="1">
    <source>
        <dbReference type="ARBA" id="ARBA00006787"/>
    </source>
</evidence>
<dbReference type="EMBL" id="JAWLNX010000006">
    <property type="protein sequence ID" value="MEB3367841.1"/>
    <property type="molecule type" value="Genomic_DNA"/>
</dbReference>